<reference evidence="3 4" key="1">
    <citation type="journal article" date="2015" name="PLoS Pathog.">
        <title>Leptomonas seymouri: Adaptations to the Dixenous Life Cycle Analyzed by Genome Sequencing, Transcriptome Profiling and Co-infection with Leishmania donovani.</title>
        <authorList>
            <person name="Kraeva N."/>
            <person name="Butenko A."/>
            <person name="Hlavacova J."/>
            <person name="Kostygov A."/>
            <person name="Myskova J."/>
            <person name="Grybchuk D."/>
            <person name="Lestinova T."/>
            <person name="Votypka J."/>
            <person name="Volf P."/>
            <person name="Opperdoes F."/>
            <person name="Flegontov P."/>
            <person name="Lukes J."/>
            <person name="Yurchenko V."/>
        </authorList>
    </citation>
    <scope>NUCLEOTIDE SEQUENCE [LARGE SCALE GENOMIC DNA]</scope>
    <source>
        <strain evidence="3 4">ATCC 30220</strain>
    </source>
</reference>
<keyword evidence="4" id="KW-1185">Reference proteome</keyword>
<dbReference type="InterPro" id="IPR029240">
    <property type="entry name" value="MMS19_N"/>
</dbReference>
<protein>
    <recommendedName>
        <fullName evidence="1">MMS19 nucleotide excision repair protein</fullName>
    </recommendedName>
</protein>
<dbReference type="GO" id="GO:0005634">
    <property type="term" value="C:nucleus"/>
    <property type="evidence" value="ECO:0007669"/>
    <property type="project" value="UniProtKB-SubCell"/>
</dbReference>
<feature type="domain" description="MMS19 N-terminal" evidence="2">
    <location>
        <begin position="51"/>
        <end position="294"/>
    </location>
</feature>
<dbReference type="PANTHER" id="PTHR12891">
    <property type="entry name" value="DNA REPAIR/TRANSCRIPTION PROTEIN MET18/MMS19"/>
    <property type="match status" value="1"/>
</dbReference>
<keyword evidence="1" id="KW-0234">DNA repair</keyword>
<comment type="caution">
    <text evidence="3">The sequence shown here is derived from an EMBL/GenBank/DDBJ whole genome shotgun (WGS) entry which is preliminary data.</text>
</comment>
<dbReference type="VEuPathDB" id="TriTrypDB:Lsey_0407_0040"/>
<dbReference type="InterPro" id="IPR016024">
    <property type="entry name" value="ARM-type_fold"/>
</dbReference>
<evidence type="ECO:0000259" key="2">
    <source>
        <dbReference type="Pfam" id="PF14500"/>
    </source>
</evidence>
<dbReference type="GO" id="GO:0051604">
    <property type="term" value="P:protein maturation"/>
    <property type="evidence" value="ECO:0007669"/>
    <property type="project" value="UniProtKB-UniRule"/>
</dbReference>
<evidence type="ECO:0000313" key="3">
    <source>
        <dbReference type="EMBL" id="KPI83253.1"/>
    </source>
</evidence>
<organism evidence="3 4">
    <name type="scientific">Leptomonas seymouri</name>
    <dbReference type="NCBI Taxonomy" id="5684"/>
    <lineage>
        <taxon>Eukaryota</taxon>
        <taxon>Discoba</taxon>
        <taxon>Euglenozoa</taxon>
        <taxon>Kinetoplastea</taxon>
        <taxon>Metakinetoplastina</taxon>
        <taxon>Trypanosomatida</taxon>
        <taxon>Trypanosomatidae</taxon>
        <taxon>Leishmaniinae</taxon>
        <taxon>Leptomonas</taxon>
    </lineage>
</organism>
<comment type="similarity">
    <text evidence="1">Belongs to the MET18/MMS19 family.</text>
</comment>
<dbReference type="Proteomes" id="UP000038009">
    <property type="component" value="Unassembled WGS sequence"/>
</dbReference>
<gene>
    <name evidence="3" type="ORF">ABL78_7722</name>
</gene>
<dbReference type="OMA" id="QPPGCKV"/>
<dbReference type="GO" id="GO:0097361">
    <property type="term" value="C:cytosolic [4Fe-4S] assembly targeting complex"/>
    <property type="evidence" value="ECO:0007669"/>
    <property type="project" value="UniProtKB-UniRule"/>
</dbReference>
<dbReference type="Pfam" id="PF14500">
    <property type="entry name" value="MMS19_N"/>
    <property type="match status" value="1"/>
</dbReference>
<dbReference type="EMBL" id="LJSK01000407">
    <property type="protein sequence ID" value="KPI83253.1"/>
    <property type="molecule type" value="Genomic_DNA"/>
</dbReference>
<keyword evidence="1" id="KW-0539">Nucleus</keyword>
<dbReference type="InterPro" id="IPR039920">
    <property type="entry name" value="MMS19"/>
</dbReference>
<proteinExistence type="inferred from homology"/>
<dbReference type="OrthoDB" id="342900at2759"/>
<comment type="function">
    <text evidence="1">Key component of the cytosolic iron-sulfur protein assembly (CIA) complex, a multiprotein complex that mediates the incorporation of iron-sulfur cluster into apoproteins specifically involved in DNA metabolism and genomic integrity. In the CIA complex, MMS19 acts as an adapter between early-acting CIA components and a subset of cellular target iron-sulfur proteins.</text>
</comment>
<evidence type="ECO:0000313" key="4">
    <source>
        <dbReference type="Proteomes" id="UP000038009"/>
    </source>
</evidence>
<evidence type="ECO:0000256" key="1">
    <source>
        <dbReference type="RuleBase" id="RU367072"/>
    </source>
</evidence>
<dbReference type="GO" id="GO:0016226">
    <property type="term" value="P:iron-sulfur cluster assembly"/>
    <property type="evidence" value="ECO:0007669"/>
    <property type="project" value="UniProtKB-UniRule"/>
</dbReference>
<sequence length="968" mass="103763">MSSLGIEACISLAMAADGAASSEVRRELCSYSLLAICTAMKEYLCEVNKVQLAMRLLASTAVDRKDLSEADVRLLLTFFSQKLSQLENQTAAISCLALLISDVRTRYECTAEWFNIVAHPFVEHVRVQQLALNCRKQCFCILTFLFTEVTLPTCKGSILGSLLELIDGESDPELVLQTFDLHVIVATRATHEAFSPLLDDYFDSVSSYFPVVFSQPPGCKVTKTDLRTHLKRCLCLAVYSGYCVPFLLGKLSSPSIAVKEDVIDALLTCFETYESGALALFYSSLVVQLKNEVVKLSSFSDRASSPTLAKCIGMSCEVLGQVSKACGVKNQAEVLEIFGPVLEGFLSALSADSSVCSAYATMVFHILTGSWNCCIFISAYLFSMLSMSLSDVEKLANAYILFAALVTGMLDAMAAFPGADRVERMRGCIERSTPPVAEAVRQCPSTWGLPSASSSSSSFLNAGLDDFSVVCGCEFVASVLKMALRLHPWLAADVVRDGIDAFVGAALFRSNETSAKVCRLLRDYAEEDSVGVCGALARLLAADDAPAETGLRVVCEMACSSTDALLLAYAEGFLGSKCRWMTAISPGVKARVLLKVLGHFGDALQANEAERMAAVLCRRDVPPDYFQCACFVARSLSDGACVRLTTGDPVVSQLGVAAVLASRVEVPDVGPRWLAEVEQLVLLARSDAAAWRRVGMEGITGAVLHRVAGDVRTTAESLPPDACLLVAVAVLWGDLLKRGSGSDGAGIDNSRHSELVSAFARQYMRDDTASEMSAAGSVIEAFTYFPFLAQHRSSRPSLLHLLLSAAAGSSLQVSTMFCTVIQCLVESETEEHVHSCLAGLVEVLNGFTRSRGAEASAPARALLFSINSKCSGDPSFARSVLSCDSTMRVLLGGVGEASLSTRQQSLGLLTSLARGAISVTGDCSLEEKAALNGVREQVLIVVKQALGDHKRKVRQAAGACGHEWHKVR</sequence>
<dbReference type="Gene3D" id="1.25.10.10">
    <property type="entry name" value="Leucine-rich Repeat Variant"/>
    <property type="match status" value="1"/>
</dbReference>
<dbReference type="InterPro" id="IPR011989">
    <property type="entry name" value="ARM-like"/>
</dbReference>
<dbReference type="AlphaFoldDB" id="A0A0N1IGU9"/>
<comment type="subcellular location">
    <subcellularLocation>
        <location evidence="1">Nucleus</location>
    </subcellularLocation>
</comment>
<dbReference type="GO" id="GO:0006281">
    <property type="term" value="P:DNA repair"/>
    <property type="evidence" value="ECO:0007669"/>
    <property type="project" value="UniProtKB-UniRule"/>
</dbReference>
<name>A0A0N1IGU9_LEPSE</name>
<dbReference type="PANTHER" id="PTHR12891:SF0">
    <property type="entry name" value="MMS19 NUCLEOTIDE EXCISION REPAIR PROTEIN HOMOLOG"/>
    <property type="match status" value="1"/>
</dbReference>
<dbReference type="SUPFAM" id="SSF48371">
    <property type="entry name" value="ARM repeat"/>
    <property type="match status" value="1"/>
</dbReference>
<keyword evidence="1" id="KW-0227">DNA damage</keyword>
<accession>A0A0N1IGU9</accession>